<reference evidence="5 6" key="1">
    <citation type="submission" date="2010-05" db="EMBL/GenBank/DDBJ databases">
        <title>The Genome Sequence of Thecamonas trahens ATCC 50062.</title>
        <authorList>
            <consortium name="The Broad Institute Genome Sequencing Platform"/>
            <person name="Russ C."/>
            <person name="Cuomo C."/>
            <person name="Shea T."/>
            <person name="Young S.K."/>
            <person name="Zeng Q."/>
            <person name="Koehrsen M."/>
            <person name="Haas B."/>
            <person name="Borodovsky M."/>
            <person name="Guigo R."/>
            <person name="Alvarado L."/>
            <person name="Berlin A."/>
            <person name="Bochicchio J."/>
            <person name="Borenstein D."/>
            <person name="Chapman S."/>
            <person name="Chen Z."/>
            <person name="Freedman E."/>
            <person name="Gellesch M."/>
            <person name="Goldberg J."/>
            <person name="Griggs A."/>
            <person name="Gujja S."/>
            <person name="Heilman E."/>
            <person name="Heiman D."/>
            <person name="Hepburn T."/>
            <person name="Howarth C."/>
            <person name="Jen D."/>
            <person name="Larson L."/>
            <person name="Mehta T."/>
            <person name="Park D."/>
            <person name="Pearson M."/>
            <person name="Roberts A."/>
            <person name="Saif S."/>
            <person name="Shenoy N."/>
            <person name="Sisk P."/>
            <person name="Stolte C."/>
            <person name="Sykes S."/>
            <person name="Thomson T."/>
            <person name="Walk T."/>
            <person name="White J."/>
            <person name="Yandava C."/>
            <person name="Burger G."/>
            <person name="Gray M.W."/>
            <person name="Holland P.W.H."/>
            <person name="King N."/>
            <person name="Lang F.B.F."/>
            <person name="Roger A.J."/>
            <person name="Ruiz-Trillo I."/>
            <person name="Lander E."/>
            <person name="Nusbaum C."/>
        </authorList>
    </citation>
    <scope>NUCLEOTIDE SEQUENCE [LARGE SCALE GENOMIC DNA]</scope>
    <source>
        <strain evidence="5 6">ATCC 50062</strain>
    </source>
</reference>
<organism evidence="5 6">
    <name type="scientific">Thecamonas trahens ATCC 50062</name>
    <dbReference type="NCBI Taxonomy" id="461836"/>
    <lineage>
        <taxon>Eukaryota</taxon>
        <taxon>Apusozoa</taxon>
        <taxon>Apusomonadida</taxon>
        <taxon>Apusomonadidae</taxon>
        <taxon>Thecamonas</taxon>
    </lineage>
</organism>
<feature type="compositionally biased region" description="Basic and acidic residues" evidence="4">
    <location>
        <begin position="1017"/>
        <end position="1035"/>
    </location>
</feature>
<name>A0A0L0DEW4_THETB</name>
<dbReference type="GeneID" id="25569540"/>
<dbReference type="eggNOG" id="KOG4308">
    <property type="taxonomic scope" value="Eukaryota"/>
</dbReference>
<dbReference type="InterPro" id="IPR032675">
    <property type="entry name" value="LRR_dom_sf"/>
</dbReference>
<dbReference type="GO" id="GO:0005096">
    <property type="term" value="F:GTPase activator activity"/>
    <property type="evidence" value="ECO:0007669"/>
    <property type="project" value="UniProtKB-KW"/>
</dbReference>
<dbReference type="GO" id="GO:0048471">
    <property type="term" value="C:perinuclear region of cytoplasm"/>
    <property type="evidence" value="ECO:0007669"/>
    <property type="project" value="TreeGrafter"/>
</dbReference>
<feature type="compositionally biased region" description="Low complexity" evidence="4">
    <location>
        <begin position="690"/>
        <end position="700"/>
    </location>
</feature>
<feature type="region of interest" description="Disordered" evidence="4">
    <location>
        <begin position="673"/>
        <end position="704"/>
    </location>
</feature>
<dbReference type="PANTHER" id="PTHR24113">
    <property type="entry name" value="RAN GTPASE-ACTIVATING PROTEIN 1"/>
    <property type="match status" value="1"/>
</dbReference>
<keyword evidence="2" id="KW-0433">Leucine-rich repeat</keyword>
<dbReference type="GO" id="GO:0031267">
    <property type="term" value="F:small GTPase binding"/>
    <property type="evidence" value="ECO:0007669"/>
    <property type="project" value="TreeGrafter"/>
</dbReference>
<dbReference type="SMART" id="SM00368">
    <property type="entry name" value="LRR_RI"/>
    <property type="match status" value="3"/>
</dbReference>
<keyword evidence="6" id="KW-1185">Reference proteome</keyword>
<dbReference type="GO" id="GO:0006913">
    <property type="term" value="P:nucleocytoplasmic transport"/>
    <property type="evidence" value="ECO:0007669"/>
    <property type="project" value="TreeGrafter"/>
</dbReference>
<sequence>MASIATGFAESGHLPAGDYVLHVANFSNFVGRFEYSFVRQSATDVTCSRGEEETISPGEEWWHKFSVNAPSTFFSLQLVSSDGIAVEIIQLCSAVDLALAGGASTKPAPGGLTASRSIELPDGNYILRVNNASGQKASVAYSVTRRTPDGSGMVLSAPVRELQAQSDWWRKFVVQNASPALTFTLDVTSTGNTFEEVLLLGPILILDPFPIATKAEAGAAVPCAGVVKTSSGGAFAFCDETKCFNYEASKFSELATLSQFQAYKELWFPPGGPHSRFQLFDGPSFAPLGRSHESGWEVAHDGGGVLASLDDIRKFLQNPYMTANNYTAIALTGTVLTPSDIDRLGEYLTSTLITRRISALVLAGSHIDDERLIRLLSGISPVLNYLDLSDNLVTDNGVVALSALLATSDYNLQYISLRGNAIENLGAAALSDALTRNATLLALDLSDNAIGLDGAKQLQEGIRINHSLRSANLAGNAVGADVVDLLGRLAPNRLVDHVQWSWRCALDARGSRASAVGPDGGRTGLGAPRDVVAISPGRFGAQTPLYVLTFAPPGAPTSAAADRMVVVRQSELEPGTMAVAEALAAGRAFLVPLPEGQTVATMATNASHHVAVATFEATILVYSGLSLLRALDQARSGGSCEVASMAQISTSTVAPCLASSAQVLMPRFAPRGAARSGAGEAPTPAARLQSPAASSSGAAPWTEPQTKESVPVVAFAWVPVLETVPCEAAVLYADGTPAIVSGGTVSALGCTSKRPPVSGVVSLAWGIAPMAQSHVTPRAVLAMGLADGRVVLQRPASAMLLGTLSPPDELRGVHAAAHLRFLGSDVWLVGFVARSGSYVFALVHLRSGKGGAVAARWRVLGPQLFPVASAASLRRASQLTHVPLPVALFSQLADAPACVKVSLSLPFPRLLVLGSSISPDVEVLTSTPHSDPLQTWRACALPNSTLFSPPSAGTGPTASQPTTPRVAAVSAASPPRMPVDFEDGMLAARCFPIAVAAVVDPAAGDEGRARLLPTSPRETDEARKSREPRDGPHMRYEYEYEYEYDESPSGGDDDLRRHAVYSRRTKPGAVQRTEQASNYANLSTVETLHHLRLELPCVRVSLVCVLLSGHVLEYEFVVRQEKPVDQGPIKGDTYDLFASYQVARKRLQASLQLPQPIGDFVDPASIRPPPHTRSSALDYVDHAVGGLFDRVAVSPLRP</sequence>
<dbReference type="InterPro" id="IPR027038">
    <property type="entry name" value="RanGap"/>
</dbReference>
<dbReference type="AlphaFoldDB" id="A0A0L0DEW4"/>
<dbReference type="EMBL" id="GL349435">
    <property type="protein sequence ID" value="KNC50681.1"/>
    <property type="molecule type" value="Genomic_DNA"/>
</dbReference>
<dbReference type="InterPro" id="IPR001611">
    <property type="entry name" value="Leu-rich_rpt"/>
</dbReference>
<feature type="region of interest" description="Disordered" evidence="4">
    <location>
        <begin position="947"/>
        <end position="974"/>
    </location>
</feature>
<accession>A0A0L0DEW4</accession>
<proteinExistence type="predicted"/>
<keyword evidence="3" id="KW-0677">Repeat</keyword>
<evidence type="ECO:0000313" key="6">
    <source>
        <dbReference type="Proteomes" id="UP000054408"/>
    </source>
</evidence>
<evidence type="ECO:0000313" key="5">
    <source>
        <dbReference type="EMBL" id="KNC50681.1"/>
    </source>
</evidence>
<evidence type="ECO:0000256" key="2">
    <source>
        <dbReference type="ARBA" id="ARBA00022614"/>
    </source>
</evidence>
<feature type="region of interest" description="Disordered" evidence="4">
    <location>
        <begin position="1007"/>
        <end position="1035"/>
    </location>
</feature>
<dbReference type="Pfam" id="PF13516">
    <property type="entry name" value="LRR_6"/>
    <property type="match status" value="2"/>
</dbReference>
<dbReference type="GO" id="GO:0005829">
    <property type="term" value="C:cytosol"/>
    <property type="evidence" value="ECO:0007669"/>
    <property type="project" value="TreeGrafter"/>
</dbReference>
<dbReference type="PANTHER" id="PTHR24113:SF12">
    <property type="entry name" value="RAN GTPASE-ACTIVATING PROTEIN 1"/>
    <property type="match status" value="1"/>
</dbReference>
<dbReference type="RefSeq" id="XP_013762604.1">
    <property type="nucleotide sequence ID" value="XM_013907150.1"/>
</dbReference>
<dbReference type="OrthoDB" id="341587at2759"/>
<dbReference type="Proteomes" id="UP000054408">
    <property type="component" value="Unassembled WGS sequence"/>
</dbReference>
<evidence type="ECO:0000256" key="3">
    <source>
        <dbReference type="ARBA" id="ARBA00022737"/>
    </source>
</evidence>
<keyword evidence="1" id="KW-0343">GTPase activation</keyword>
<feature type="compositionally biased region" description="Low complexity" evidence="4">
    <location>
        <begin position="961"/>
        <end position="974"/>
    </location>
</feature>
<dbReference type="Gene3D" id="3.80.10.10">
    <property type="entry name" value="Ribonuclease Inhibitor"/>
    <property type="match status" value="1"/>
</dbReference>
<dbReference type="GO" id="GO:0005634">
    <property type="term" value="C:nucleus"/>
    <property type="evidence" value="ECO:0007669"/>
    <property type="project" value="TreeGrafter"/>
</dbReference>
<protein>
    <submittedName>
        <fullName evidence="5">Uncharacterized protein</fullName>
    </submittedName>
</protein>
<evidence type="ECO:0000256" key="1">
    <source>
        <dbReference type="ARBA" id="ARBA00022468"/>
    </source>
</evidence>
<evidence type="ECO:0000256" key="4">
    <source>
        <dbReference type="SAM" id="MobiDB-lite"/>
    </source>
</evidence>
<gene>
    <name evidence="5" type="ORF">AMSG_11625</name>
</gene>
<dbReference type="SUPFAM" id="SSF52047">
    <property type="entry name" value="RNI-like"/>
    <property type="match status" value="1"/>
</dbReference>
<dbReference type="STRING" id="461836.A0A0L0DEW4"/>